<keyword evidence="1" id="KW-0812">Transmembrane</keyword>
<sequence length="76" mass="8073">MSFPSLPFISDYLTLSDYLGNVLATDKVGVIAVGLSLLGIGWAGYLGKMDLSNKQMIGMYAEGLEETPLSSTAWGP</sequence>
<dbReference type="EMBL" id="KV417520">
    <property type="protein sequence ID" value="KZP25475.1"/>
    <property type="molecule type" value="Genomic_DNA"/>
</dbReference>
<evidence type="ECO:0000313" key="2">
    <source>
        <dbReference type="EMBL" id="KZP25475.1"/>
    </source>
</evidence>
<keyword evidence="1" id="KW-0472">Membrane</keyword>
<evidence type="ECO:0000313" key="3">
    <source>
        <dbReference type="Proteomes" id="UP000076532"/>
    </source>
</evidence>
<proteinExistence type="predicted"/>
<feature type="transmembrane region" description="Helical" evidence="1">
    <location>
        <begin position="28"/>
        <end position="47"/>
    </location>
</feature>
<name>A0A166NXL3_9AGAM</name>
<keyword evidence="3" id="KW-1185">Reference proteome</keyword>
<gene>
    <name evidence="2" type="ORF">FIBSPDRAFT_950184</name>
</gene>
<reference evidence="2 3" key="1">
    <citation type="journal article" date="2016" name="Mol. Biol. Evol.">
        <title>Comparative Genomics of Early-Diverging Mushroom-Forming Fungi Provides Insights into the Origins of Lignocellulose Decay Capabilities.</title>
        <authorList>
            <person name="Nagy L.G."/>
            <person name="Riley R."/>
            <person name="Tritt A."/>
            <person name="Adam C."/>
            <person name="Daum C."/>
            <person name="Floudas D."/>
            <person name="Sun H."/>
            <person name="Yadav J.S."/>
            <person name="Pangilinan J."/>
            <person name="Larsson K.H."/>
            <person name="Matsuura K."/>
            <person name="Barry K."/>
            <person name="Labutti K."/>
            <person name="Kuo R."/>
            <person name="Ohm R.A."/>
            <person name="Bhattacharya S.S."/>
            <person name="Shirouzu T."/>
            <person name="Yoshinaga Y."/>
            <person name="Martin F.M."/>
            <person name="Grigoriev I.V."/>
            <person name="Hibbett D.S."/>
        </authorList>
    </citation>
    <scope>NUCLEOTIDE SEQUENCE [LARGE SCALE GENOMIC DNA]</scope>
    <source>
        <strain evidence="2 3">CBS 109695</strain>
    </source>
</reference>
<protein>
    <submittedName>
        <fullName evidence="2">Uncharacterized protein</fullName>
    </submittedName>
</protein>
<keyword evidence="1" id="KW-1133">Transmembrane helix</keyword>
<evidence type="ECO:0000256" key="1">
    <source>
        <dbReference type="SAM" id="Phobius"/>
    </source>
</evidence>
<accession>A0A166NXL3</accession>
<dbReference type="AlphaFoldDB" id="A0A166NXL3"/>
<dbReference type="Proteomes" id="UP000076532">
    <property type="component" value="Unassembled WGS sequence"/>
</dbReference>
<organism evidence="2 3">
    <name type="scientific">Athelia psychrophila</name>
    <dbReference type="NCBI Taxonomy" id="1759441"/>
    <lineage>
        <taxon>Eukaryota</taxon>
        <taxon>Fungi</taxon>
        <taxon>Dikarya</taxon>
        <taxon>Basidiomycota</taxon>
        <taxon>Agaricomycotina</taxon>
        <taxon>Agaricomycetes</taxon>
        <taxon>Agaricomycetidae</taxon>
        <taxon>Atheliales</taxon>
        <taxon>Atheliaceae</taxon>
        <taxon>Athelia</taxon>
    </lineage>
</organism>